<dbReference type="InterPro" id="IPR024728">
    <property type="entry name" value="PolY_HhH_motif"/>
</dbReference>
<dbReference type="NCBIfam" id="NF002677">
    <property type="entry name" value="PRK02406.1"/>
    <property type="match status" value="1"/>
</dbReference>
<comment type="subunit">
    <text evidence="2">Monomer.</text>
</comment>
<keyword evidence="2" id="KW-0479">Metal-binding</keyword>
<dbReference type="InterPro" id="IPR001126">
    <property type="entry name" value="UmuC"/>
</dbReference>
<keyword evidence="2 4" id="KW-0808">Transferase</keyword>
<keyword evidence="2 4" id="KW-0548">Nucleotidyltransferase</keyword>
<dbReference type="Pfam" id="PF11798">
    <property type="entry name" value="IMS_HHH"/>
    <property type="match status" value="1"/>
</dbReference>
<keyword evidence="2" id="KW-0515">Mutator protein</keyword>
<feature type="binding site" evidence="2">
    <location>
        <position position="110"/>
    </location>
    <ligand>
        <name>Mg(2+)</name>
        <dbReference type="ChEBI" id="CHEBI:18420"/>
    </ligand>
</feature>
<feature type="active site" evidence="2">
    <location>
        <position position="111"/>
    </location>
</feature>
<dbReference type="PANTHER" id="PTHR11076:SF33">
    <property type="entry name" value="DNA POLYMERASE KAPPA"/>
    <property type="match status" value="1"/>
</dbReference>
<sequence>MSRVILHVDMDYFYAAIEERDNPKLKNKPIVICVYSGRNKDSGAVSTCNYIAREKGIRAGMSCKNAKSKLEDAEFLPMNKEYYTLVSDSLMSLIEPYADEKSKFEQVSVDECFLDITKTSNNNFESAFKTALTLKQLIGNKEKLTCSIGIGPNKLLAKMASDFKKPNDITVITPEDTISFLDKMEVKKLWGIGKVTEKKLLELGIQNIGQISRSEITYLIDNFGKNKAIWLKNASLGIDNAPVKNRGLSNQISKIITLPKNSNESIDIIPFIEELAERIYTKSSSLNITFKRITFIAITANLKTYTKSKKINHPVNNKDILIEISKELVSTLLKENKIEIKRIGLKIDDLREHKGQLKLDSF</sequence>
<dbReference type="GO" id="GO:0006261">
    <property type="term" value="P:DNA-templated DNA replication"/>
    <property type="evidence" value="ECO:0007669"/>
    <property type="project" value="UniProtKB-UniRule"/>
</dbReference>
<dbReference type="GO" id="GO:0003684">
    <property type="term" value="F:damaged DNA binding"/>
    <property type="evidence" value="ECO:0007669"/>
    <property type="project" value="InterPro"/>
</dbReference>
<comment type="catalytic activity">
    <reaction evidence="2">
        <text>DNA(n) + a 2'-deoxyribonucleoside 5'-triphosphate = DNA(n+1) + diphosphate</text>
        <dbReference type="Rhea" id="RHEA:22508"/>
        <dbReference type="Rhea" id="RHEA-COMP:17339"/>
        <dbReference type="Rhea" id="RHEA-COMP:17340"/>
        <dbReference type="ChEBI" id="CHEBI:33019"/>
        <dbReference type="ChEBI" id="CHEBI:61560"/>
        <dbReference type="ChEBI" id="CHEBI:173112"/>
        <dbReference type="EC" id="2.7.7.7"/>
    </reaction>
</comment>
<name>A0A3R7XUT8_9EURY</name>
<dbReference type="InterPro" id="IPR022880">
    <property type="entry name" value="DNApol_IV"/>
</dbReference>
<dbReference type="Proteomes" id="UP000284763">
    <property type="component" value="Unassembled WGS sequence"/>
</dbReference>
<evidence type="ECO:0000313" key="5">
    <source>
        <dbReference type="Proteomes" id="UP000284763"/>
    </source>
</evidence>
<dbReference type="Pfam" id="PF00817">
    <property type="entry name" value="IMS"/>
    <property type="match status" value="1"/>
</dbReference>
<gene>
    <name evidence="2" type="primary">dbh</name>
    <name evidence="4" type="ORF">D5R95_04225</name>
</gene>
<dbReference type="GO" id="GO:0000287">
    <property type="term" value="F:magnesium ion binding"/>
    <property type="evidence" value="ECO:0007669"/>
    <property type="project" value="UniProtKB-UniRule"/>
</dbReference>
<keyword evidence="2" id="KW-0234">DNA repair</keyword>
<feature type="binding site" evidence="2">
    <location>
        <position position="9"/>
    </location>
    <ligand>
        <name>Mg(2+)</name>
        <dbReference type="ChEBI" id="CHEBI:18420"/>
    </ligand>
</feature>
<accession>A0A3R7XUT8</accession>
<keyword evidence="2" id="KW-0963">Cytoplasm</keyword>
<evidence type="ECO:0000256" key="2">
    <source>
        <dbReference type="HAMAP-Rule" id="MF_01113"/>
    </source>
</evidence>
<dbReference type="InterPro" id="IPR017961">
    <property type="entry name" value="DNA_pol_Y-fam_little_finger"/>
</dbReference>
<dbReference type="GO" id="GO:0003887">
    <property type="term" value="F:DNA-directed DNA polymerase activity"/>
    <property type="evidence" value="ECO:0007669"/>
    <property type="project" value="UniProtKB-UniRule"/>
</dbReference>
<keyword evidence="2" id="KW-0238">DNA-binding</keyword>
<evidence type="ECO:0000313" key="4">
    <source>
        <dbReference type="EMBL" id="RQD85924.1"/>
    </source>
</evidence>
<keyword evidence="2" id="KW-0227">DNA damage</keyword>
<feature type="domain" description="UmuC" evidence="3">
    <location>
        <begin position="5"/>
        <end position="193"/>
    </location>
</feature>
<organism evidence="4 5">
    <name type="scientific">Methanosalsum natronophilum</name>
    <dbReference type="NCBI Taxonomy" id="768733"/>
    <lineage>
        <taxon>Archaea</taxon>
        <taxon>Methanobacteriati</taxon>
        <taxon>Methanobacteriota</taxon>
        <taxon>Stenosarchaea group</taxon>
        <taxon>Methanomicrobia</taxon>
        <taxon>Methanosarcinales</taxon>
        <taxon>Methanosarcinaceae</taxon>
        <taxon>Methanosalsum</taxon>
    </lineage>
</organism>
<dbReference type="Gene3D" id="3.40.1170.60">
    <property type="match status" value="1"/>
</dbReference>
<comment type="caution">
    <text evidence="4">The sequence shown here is derived from an EMBL/GenBank/DDBJ whole genome shotgun (WGS) entry which is preliminary data.</text>
</comment>
<keyword evidence="2" id="KW-0239">DNA-directed DNA polymerase</keyword>
<dbReference type="GO" id="GO:0042276">
    <property type="term" value="P:error-prone translesion synthesis"/>
    <property type="evidence" value="ECO:0007669"/>
    <property type="project" value="TreeGrafter"/>
</dbReference>
<comment type="function">
    <text evidence="2">Poorly processive, error-prone DNA polymerase involved in untargeted mutagenesis. Copies undamaged DNA at stalled replication forks, which arise in vivo from mismatched or misaligned primer ends. These misaligned primers can be extended by PolIV. Exhibits no 3'-5' exonuclease (proofreading) activity. May be involved in translesional synthesis.</text>
</comment>
<keyword evidence="2" id="KW-0460">Magnesium</keyword>
<proteinExistence type="inferred from homology"/>
<comment type="subcellular location">
    <subcellularLocation>
        <location evidence="2">Cytoplasm</location>
    </subcellularLocation>
</comment>
<dbReference type="Pfam" id="PF11799">
    <property type="entry name" value="IMS_C"/>
    <property type="match status" value="1"/>
</dbReference>
<dbReference type="PROSITE" id="PS50173">
    <property type="entry name" value="UMUC"/>
    <property type="match status" value="1"/>
</dbReference>
<evidence type="ECO:0000256" key="1">
    <source>
        <dbReference type="ARBA" id="ARBA00010945"/>
    </source>
</evidence>
<comment type="similarity">
    <text evidence="1 2">Belongs to the DNA polymerase type-Y family.</text>
</comment>
<dbReference type="EC" id="2.7.7.7" evidence="2"/>
<dbReference type="InterPro" id="IPR036775">
    <property type="entry name" value="DNA_pol_Y-fam_lit_finger_sf"/>
</dbReference>
<dbReference type="InterPro" id="IPR043502">
    <property type="entry name" value="DNA/RNA_pol_sf"/>
</dbReference>
<feature type="site" description="Substrate discrimination" evidence="2">
    <location>
        <position position="14"/>
    </location>
</feature>
<evidence type="ECO:0000259" key="3">
    <source>
        <dbReference type="PROSITE" id="PS50173"/>
    </source>
</evidence>
<dbReference type="GO" id="GO:0005737">
    <property type="term" value="C:cytoplasm"/>
    <property type="evidence" value="ECO:0007669"/>
    <property type="project" value="UniProtKB-SubCell"/>
</dbReference>
<comment type="cofactor">
    <cofactor evidence="2">
        <name>Mg(2+)</name>
        <dbReference type="ChEBI" id="CHEBI:18420"/>
    </cofactor>
    <text evidence="2">Binds 2 magnesium ions per subunit.</text>
</comment>
<keyword evidence="2" id="KW-0235">DNA replication</keyword>
<dbReference type="EMBL" id="QZAB01000277">
    <property type="protein sequence ID" value="RQD85924.1"/>
    <property type="molecule type" value="Genomic_DNA"/>
</dbReference>
<dbReference type="InterPro" id="IPR050116">
    <property type="entry name" value="DNA_polymerase-Y"/>
</dbReference>
<dbReference type="HAMAP" id="MF_01113">
    <property type="entry name" value="DNApol_IV"/>
    <property type="match status" value="1"/>
</dbReference>
<dbReference type="RefSeq" id="WP_259134623.1">
    <property type="nucleotide sequence ID" value="NZ_JANUCS010000007.1"/>
</dbReference>
<dbReference type="SUPFAM" id="SSF56672">
    <property type="entry name" value="DNA/RNA polymerases"/>
    <property type="match status" value="1"/>
</dbReference>
<dbReference type="Gene3D" id="1.10.150.20">
    <property type="entry name" value="5' to 3' exonuclease, C-terminal subdomain"/>
    <property type="match status" value="1"/>
</dbReference>
<dbReference type="Gene3D" id="3.30.1490.100">
    <property type="entry name" value="DNA polymerase, Y-family, little finger domain"/>
    <property type="match status" value="1"/>
</dbReference>
<dbReference type="AlphaFoldDB" id="A0A3R7XUT8"/>
<dbReference type="InterPro" id="IPR043128">
    <property type="entry name" value="Rev_trsase/Diguanyl_cyclase"/>
</dbReference>
<dbReference type="SUPFAM" id="SSF100879">
    <property type="entry name" value="Lesion bypass DNA polymerase (Y-family), little finger domain"/>
    <property type="match status" value="1"/>
</dbReference>
<reference evidence="4 5" key="1">
    <citation type="submission" date="2018-08" db="EMBL/GenBank/DDBJ databases">
        <title>The metabolism and importance of syntrophic acetate oxidation coupled to methane or sulfide production in haloalkaline environments.</title>
        <authorList>
            <person name="Timmers P.H.A."/>
            <person name="Vavourakis C.D."/>
            <person name="Sorokin D.Y."/>
            <person name="Sinninghe Damste J.S."/>
            <person name="Muyzer G."/>
            <person name="Stams A.J.M."/>
            <person name="Plugge C.M."/>
        </authorList>
    </citation>
    <scope>NUCLEOTIDE SEQUENCE [LARGE SCALE GENOMIC DNA]</scope>
    <source>
        <strain evidence="4">MSAO_Arc3</strain>
    </source>
</reference>
<dbReference type="PANTHER" id="PTHR11076">
    <property type="entry name" value="DNA REPAIR POLYMERASE UMUC / TRANSFERASE FAMILY MEMBER"/>
    <property type="match status" value="1"/>
</dbReference>
<dbReference type="CDD" id="cd03586">
    <property type="entry name" value="PolY_Pol_IV_kappa"/>
    <property type="match status" value="1"/>
</dbReference>
<dbReference type="GO" id="GO:0006281">
    <property type="term" value="P:DNA repair"/>
    <property type="evidence" value="ECO:0007669"/>
    <property type="project" value="UniProtKB-UniRule"/>
</dbReference>
<protein>
    <recommendedName>
        <fullName evidence="2">DNA polymerase IV</fullName>
        <shortName evidence="2">Pol IV</shortName>
        <ecNumber evidence="2">2.7.7.7</ecNumber>
    </recommendedName>
</protein>
<dbReference type="Gene3D" id="3.30.70.270">
    <property type="match status" value="1"/>
</dbReference>